<feature type="compositionally biased region" description="Acidic residues" evidence="4">
    <location>
        <begin position="470"/>
        <end position="480"/>
    </location>
</feature>
<dbReference type="PANTHER" id="PTHR19879:SF9">
    <property type="entry name" value="TRANSCRIPTION INITIATION FACTOR TFIID SUBUNIT 5"/>
    <property type="match status" value="1"/>
</dbReference>
<feature type="repeat" description="WD" evidence="3">
    <location>
        <begin position="382"/>
        <end position="414"/>
    </location>
</feature>
<evidence type="ECO:0000313" key="7">
    <source>
        <dbReference type="Proteomes" id="UP001056708"/>
    </source>
</evidence>
<keyword evidence="7" id="KW-1185">Reference proteome</keyword>
<feature type="repeat" description="WD" evidence="3">
    <location>
        <begin position="763"/>
        <end position="797"/>
    </location>
</feature>
<dbReference type="PROSITE" id="PS00678">
    <property type="entry name" value="WD_REPEATS_1"/>
    <property type="match status" value="6"/>
</dbReference>
<dbReference type="SUPFAM" id="SSF50978">
    <property type="entry name" value="WD40 repeat-like"/>
    <property type="match status" value="1"/>
</dbReference>
<feature type="domain" description="TIR" evidence="5">
    <location>
        <begin position="1"/>
        <end position="129"/>
    </location>
</feature>
<proteinExistence type="predicted"/>
<dbReference type="InterPro" id="IPR020472">
    <property type="entry name" value="WD40_PAC1"/>
</dbReference>
<dbReference type="InterPro" id="IPR019775">
    <property type="entry name" value="WD40_repeat_CS"/>
</dbReference>
<dbReference type="PRINTS" id="PR00320">
    <property type="entry name" value="GPROTEINBRPT"/>
</dbReference>
<evidence type="ECO:0000313" key="6">
    <source>
        <dbReference type="EMBL" id="USR89665.1"/>
    </source>
</evidence>
<dbReference type="SMART" id="SM00255">
    <property type="entry name" value="TIR"/>
    <property type="match status" value="1"/>
</dbReference>
<dbReference type="InterPro" id="IPR035897">
    <property type="entry name" value="Toll_tir_struct_dom_sf"/>
</dbReference>
<feature type="repeat" description="WD" evidence="3">
    <location>
        <begin position="633"/>
        <end position="672"/>
    </location>
</feature>
<gene>
    <name evidence="6" type="ORF">NEA10_12330</name>
</gene>
<dbReference type="PROSITE" id="PS50294">
    <property type="entry name" value="WD_REPEATS_REGION"/>
    <property type="match status" value="13"/>
</dbReference>
<feature type="repeat" description="WD" evidence="3">
    <location>
        <begin position="592"/>
        <end position="622"/>
    </location>
</feature>
<keyword evidence="1 3" id="KW-0853">WD repeat</keyword>
<feature type="repeat" description="WD" evidence="3">
    <location>
        <begin position="891"/>
        <end position="932"/>
    </location>
</feature>
<dbReference type="SUPFAM" id="SSF52200">
    <property type="entry name" value="Toll/Interleukin receptor TIR domain"/>
    <property type="match status" value="1"/>
</dbReference>
<evidence type="ECO:0000256" key="2">
    <source>
        <dbReference type="ARBA" id="ARBA00022737"/>
    </source>
</evidence>
<name>A0ABY5ALG7_9CYAN</name>
<dbReference type="InterPro" id="IPR015943">
    <property type="entry name" value="WD40/YVTN_repeat-like_dom_sf"/>
</dbReference>
<dbReference type="SMART" id="SM00320">
    <property type="entry name" value="WD40"/>
    <property type="match status" value="14"/>
</dbReference>
<feature type="repeat" description="WD" evidence="3">
    <location>
        <begin position="720"/>
        <end position="761"/>
    </location>
</feature>
<protein>
    <submittedName>
        <fullName evidence="6">TIR domain-containing protein</fullName>
    </submittedName>
</protein>
<dbReference type="CDD" id="cd00200">
    <property type="entry name" value="WD40"/>
    <property type="match status" value="2"/>
</dbReference>
<dbReference type="InterPro" id="IPR001680">
    <property type="entry name" value="WD40_rpt"/>
</dbReference>
<feature type="repeat" description="WD" evidence="3">
    <location>
        <begin position="672"/>
        <end position="705"/>
    </location>
</feature>
<dbReference type="PANTHER" id="PTHR19879">
    <property type="entry name" value="TRANSCRIPTION INITIATION FACTOR TFIID"/>
    <property type="match status" value="1"/>
</dbReference>
<feature type="repeat" description="WD" evidence="3">
    <location>
        <begin position="551"/>
        <end position="585"/>
    </location>
</feature>
<feature type="region of interest" description="Disordered" evidence="4">
    <location>
        <begin position="462"/>
        <end position="484"/>
    </location>
</feature>
<reference evidence="6" key="1">
    <citation type="submission" date="2022-06" db="EMBL/GenBank/DDBJ databases">
        <title>Genome sequence of Phormidium yuhuli AB48 isolated from an industrial photobioreactor environment.</title>
        <authorList>
            <person name="Qiu Y."/>
            <person name="Noonan A.J.C."/>
            <person name="Dofher K."/>
            <person name="Koch M."/>
            <person name="Kieft B."/>
            <person name="Lin X."/>
            <person name="Ziels R.M."/>
            <person name="Hallam S.J."/>
        </authorList>
    </citation>
    <scope>NUCLEOTIDE SEQUENCE</scope>
    <source>
        <strain evidence="6">AB48</strain>
    </source>
</reference>
<dbReference type="Gene3D" id="2.130.10.10">
    <property type="entry name" value="YVTN repeat-like/Quinoprotein amine dehydrogenase"/>
    <property type="match status" value="4"/>
</dbReference>
<sequence length="971" mass="108404">MTDAFISYCRRDKEFVQKLYKSFGDSKREVWVDWENIPLNSDWRDEIYRGIEGADNFIFVLSPDSVASQVCREEVDYAVVNNKRLVPIVHKEVSYDEVHPELAKLNWIFFYDDPETFEGAFPKLLSTLDTDLDHVKAHTRLQKRALEWDSKKRNPSYALRGDDLKQAEHWLGMGEGKDPKPTSLQTQYVIASGQEQSKRQKATITGVAAGLVVTLVLAVVAVKERSEAVQQRNLAREQNVRALVALAQARKFTDDDLEALQFAVQAASNLKSGQNFPAELQVQTFDTLRDAVYNVQERNRFNGHQDQINRIRYAPNGEFLVSASDDSTVRIWNIDGSVKQILEHDDNVRQVDIFPDSDRIISTSQDGTAKIWQVEDGELLKTLNHNAGARAVRVHPQEAYIVTGDVDGRVWIWDNDGSLKASFVAHQGDVNDMIFSADGSTLFTSGHDTFVKQWSLEALVGTTGGRSEEMNNEDSDEEASIPEPIDIPEIVNIRENPLAQDQPLLPIQVFAGHSDKVWDIDLSLDGTYLASASSDNTVIIWELDGQPYQTLRAHNNWVRSVSFSPDGTTLVTGSDDDTVRLWNLQGILLRTFSGHDASVRSVQFAPDGTTIASGSDDATVRLRSIEGAVVEILQGHRTGVKGVRFSPDNLIGSVADTTLNIWQEDGAQLLQTVEYTAGMRASHFTTDGQFVITASYDSTLQLWDLPALLNGEGREPVRLFEGHDATVKNFAVSEDGELMASAGAERRLILWRLSDGEILQQFHEVHESEATDVGFLPDNQGLVSVGGGGHVKVWSFDGDLLQEFQAHDGWINALSFSPDGQYLATASGDNTIRIWRWQDGQFETTPAAVLKGHTDWVWDVAFNRDSQLLASAGKDDTVRLWDVQGNLLKTLSAHQNWVRALDFSTDGEKLISASADRTLILWDLDPLEEMRESIEEIEMGTLMTLGCSWLEDYLRTNPTIQDGDQSMCPDV</sequence>
<keyword evidence="2" id="KW-0677">Repeat</keyword>
<accession>A0ABY5ALG7</accession>
<evidence type="ECO:0000259" key="5">
    <source>
        <dbReference type="PROSITE" id="PS50104"/>
    </source>
</evidence>
<dbReference type="InterPro" id="IPR036322">
    <property type="entry name" value="WD40_repeat_dom_sf"/>
</dbReference>
<organism evidence="6 7">
    <name type="scientific">Phormidium yuhuli AB48</name>
    <dbReference type="NCBI Taxonomy" id="2940671"/>
    <lineage>
        <taxon>Bacteria</taxon>
        <taxon>Bacillati</taxon>
        <taxon>Cyanobacteriota</taxon>
        <taxon>Cyanophyceae</taxon>
        <taxon>Oscillatoriophycideae</taxon>
        <taxon>Oscillatoriales</taxon>
        <taxon>Oscillatoriaceae</taxon>
        <taxon>Phormidium</taxon>
        <taxon>Phormidium yuhuli</taxon>
    </lineage>
</organism>
<dbReference type="InterPro" id="IPR000157">
    <property type="entry name" value="TIR_dom"/>
</dbReference>
<dbReference type="EMBL" id="CP098611">
    <property type="protein sequence ID" value="USR89665.1"/>
    <property type="molecule type" value="Genomic_DNA"/>
</dbReference>
<evidence type="ECO:0000256" key="4">
    <source>
        <dbReference type="SAM" id="MobiDB-lite"/>
    </source>
</evidence>
<evidence type="ECO:0000256" key="1">
    <source>
        <dbReference type="ARBA" id="ARBA00022574"/>
    </source>
</evidence>
<dbReference type="PROSITE" id="PS50104">
    <property type="entry name" value="TIR"/>
    <property type="match status" value="1"/>
</dbReference>
<feature type="repeat" description="WD" evidence="3">
    <location>
        <begin position="850"/>
        <end position="884"/>
    </location>
</feature>
<evidence type="ECO:0000256" key="3">
    <source>
        <dbReference type="PROSITE-ProRule" id="PRU00221"/>
    </source>
</evidence>
<dbReference type="Pfam" id="PF13676">
    <property type="entry name" value="TIR_2"/>
    <property type="match status" value="1"/>
</dbReference>
<dbReference type="InterPro" id="IPR011047">
    <property type="entry name" value="Quinoprotein_ADH-like_sf"/>
</dbReference>
<feature type="repeat" description="WD" evidence="3">
    <location>
        <begin position="804"/>
        <end position="845"/>
    </location>
</feature>
<feature type="repeat" description="WD" evidence="3">
    <location>
        <begin position="301"/>
        <end position="335"/>
    </location>
</feature>
<dbReference type="PROSITE" id="PS50082">
    <property type="entry name" value="WD_REPEATS_2"/>
    <property type="match status" value="14"/>
</dbReference>
<dbReference type="Proteomes" id="UP001056708">
    <property type="component" value="Chromosome"/>
</dbReference>
<dbReference type="SUPFAM" id="SSF50998">
    <property type="entry name" value="Quinoprotein alcohol dehydrogenase-like"/>
    <property type="match status" value="1"/>
</dbReference>
<feature type="repeat" description="WD" evidence="3">
    <location>
        <begin position="510"/>
        <end position="544"/>
    </location>
</feature>
<feature type="repeat" description="WD" evidence="3">
    <location>
        <begin position="341"/>
        <end position="382"/>
    </location>
</feature>
<dbReference type="Gene3D" id="3.40.50.10140">
    <property type="entry name" value="Toll/interleukin-1 receptor homology (TIR) domain"/>
    <property type="match status" value="1"/>
</dbReference>
<dbReference type="Pfam" id="PF00400">
    <property type="entry name" value="WD40"/>
    <property type="match status" value="14"/>
</dbReference>
<feature type="repeat" description="WD" evidence="3">
    <location>
        <begin position="423"/>
        <end position="457"/>
    </location>
</feature>
<dbReference type="RefSeq" id="WP_252660612.1">
    <property type="nucleotide sequence ID" value="NZ_CP098611.1"/>
</dbReference>